<comment type="similarity">
    <text evidence="2">Belongs to the AB hydrolase superfamily. Epoxide hydrolase family.</text>
</comment>
<dbReference type="InterPro" id="IPR029058">
    <property type="entry name" value="AB_hydrolase_fold"/>
</dbReference>
<gene>
    <name evidence="4" type="ORF">Ae201684_012324</name>
</gene>
<dbReference type="VEuPathDB" id="FungiDB:AeMF1_012545"/>
<organism evidence="4 5">
    <name type="scientific">Aphanomyces euteiches</name>
    <dbReference type="NCBI Taxonomy" id="100861"/>
    <lineage>
        <taxon>Eukaryota</taxon>
        <taxon>Sar</taxon>
        <taxon>Stramenopiles</taxon>
        <taxon>Oomycota</taxon>
        <taxon>Saprolegniomycetes</taxon>
        <taxon>Saprolegniales</taxon>
        <taxon>Verrucalvaceae</taxon>
        <taxon>Aphanomyces</taxon>
    </lineage>
</organism>
<dbReference type="Proteomes" id="UP000481153">
    <property type="component" value="Unassembled WGS sequence"/>
</dbReference>
<sequence length="327" mass="37798">MPPAPPPPPPEDPSYNHQYAYVNGIRMHFIDVGPRDVVPVVLVHGFPDLWYGWKYQIAALRDSYRVIVADNRGFGGTDAPPDIESYRRKNIAQDYVELLDFLNIEKAVFIGHDWGGFVVWNMCRWHPNRVLAVAAVCTPYMPALSRCPTLEDVVKTFPEFEYQIVFSRPHMDAVFETHSRNFFNLLFSNRPVKPRLKTLGAYAQVMSSLEFQLPYPRVLPAAEFQYYVDQYLRQGFRGPLNWYRTQELDLEDNAGDPMIHHRALFIGASHDRILCPYMSQDMEKYIPGLQRETIDKSAHWVLLEKPDKVNAILLDWLAPLGQTRSSL</sequence>
<dbReference type="EMBL" id="VJMJ01000155">
    <property type="protein sequence ID" value="KAF0730326.1"/>
    <property type="molecule type" value="Genomic_DNA"/>
</dbReference>
<dbReference type="InterPro" id="IPR000639">
    <property type="entry name" value="Epox_hydrolase-like"/>
</dbReference>
<dbReference type="SUPFAM" id="SSF53474">
    <property type="entry name" value="alpha/beta-Hydrolases"/>
    <property type="match status" value="1"/>
</dbReference>
<evidence type="ECO:0000256" key="1">
    <source>
        <dbReference type="ARBA" id="ARBA00022801"/>
    </source>
</evidence>
<proteinExistence type="inferred from homology"/>
<evidence type="ECO:0000256" key="2">
    <source>
        <dbReference type="ARBA" id="ARBA00038334"/>
    </source>
</evidence>
<dbReference type="AlphaFoldDB" id="A0A6G0WSC3"/>
<evidence type="ECO:0000313" key="4">
    <source>
        <dbReference type="EMBL" id="KAF0730326.1"/>
    </source>
</evidence>
<keyword evidence="1" id="KW-0378">Hydrolase</keyword>
<dbReference type="Gene3D" id="3.40.50.1820">
    <property type="entry name" value="alpha/beta hydrolase"/>
    <property type="match status" value="1"/>
</dbReference>
<keyword evidence="5" id="KW-1185">Reference proteome</keyword>
<evidence type="ECO:0000259" key="3">
    <source>
        <dbReference type="Pfam" id="PF00561"/>
    </source>
</evidence>
<protein>
    <recommendedName>
        <fullName evidence="3">AB hydrolase-1 domain-containing protein</fullName>
    </recommendedName>
</protein>
<comment type="caution">
    <text evidence="4">The sequence shown here is derived from an EMBL/GenBank/DDBJ whole genome shotgun (WGS) entry which is preliminary data.</text>
</comment>
<dbReference type="PANTHER" id="PTHR43329">
    <property type="entry name" value="EPOXIDE HYDROLASE"/>
    <property type="match status" value="1"/>
</dbReference>
<dbReference type="PRINTS" id="PR00412">
    <property type="entry name" value="EPOXHYDRLASE"/>
</dbReference>
<feature type="domain" description="AB hydrolase-1" evidence="3">
    <location>
        <begin position="39"/>
        <end position="306"/>
    </location>
</feature>
<name>A0A6G0WSC3_9STRA</name>
<reference evidence="4 5" key="1">
    <citation type="submission" date="2019-07" db="EMBL/GenBank/DDBJ databases">
        <title>Genomics analysis of Aphanomyces spp. identifies a new class of oomycete effector associated with host adaptation.</title>
        <authorList>
            <person name="Gaulin E."/>
        </authorList>
    </citation>
    <scope>NUCLEOTIDE SEQUENCE [LARGE SCALE GENOMIC DNA]</scope>
    <source>
        <strain evidence="4 5">ATCC 201684</strain>
    </source>
</reference>
<evidence type="ECO:0000313" key="5">
    <source>
        <dbReference type="Proteomes" id="UP000481153"/>
    </source>
</evidence>
<dbReference type="InterPro" id="IPR000073">
    <property type="entry name" value="AB_hydrolase_1"/>
</dbReference>
<dbReference type="GO" id="GO:0016787">
    <property type="term" value="F:hydrolase activity"/>
    <property type="evidence" value="ECO:0007669"/>
    <property type="project" value="UniProtKB-KW"/>
</dbReference>
<accession>A0A6G0WSC3</accession>
<dbReference type="Pfam" id="PF00561">
    <property type="entry name" value="Abhydrolase_1"/>
    <property type="match status" value="1"/>
</dbReference>